<keyword evidence="1" id="KW-0812">Transmembrane</keyword>
<accession>A0AAE0D8D7</accession>
<feature type="transmembrane region" description="Helical" evidence="1">
    <location>
        <begin position="224"/>
        <end position="246"/>
    </location>
</feature>
<evidence type="ECO:0000256" key="1">
    <source>
        <dbReference type="SAM" id="Phobius"/>
    </source>
</evidence>
<evidence type="ECO:0000313" key="2">
    <source>
        <dbReference type="EMBL" id="KAK2765857.1"/>
    </source>
</evidence>
<reference evidence="2" key="1">
    <citation type="submission" date="2023-02" db="EMBL/GenBank/DDBJ databases">
        <title>Colletotrichum kahawae CIFC_Que2 genome sequencing and assembly.</title>
        <authorList>
            <person name="Baroncelli R."/>
        </authorList>
    </citation>
    <scope>NUCLEOTIDE SEQUENCE</scope>
    <source>
        <strain evidence="2">CIFC_Que2</strain>
    </source>
</reference>
<keyword evidence="3" id="KW-1185">Reference proteome</keyword>
<sequence length="248" mass="28211">MLLCVNSRKHVVLLENVDVTTVQTDEDLFNKLRTAYNKHRGDPLFRPSIDDRSFMGLLRAVWLNLRLKNVRNPFYRASKMQYIKLQVFPLKDGQDRVGGYIVDSIPSKEEAHRYKYAFSPCPPKFGRFPFPPDHFMHAFLKPGDHFESRYLAAQMLPKKLHQKLSWSDSVNDPDDVPEGWGFLIEEDIDRGFVALLVMVFAALIALVAILWSCFKGDIQGGMGIGGFGIALLAVSVTIFMMVVFGIHC</sequence>
<name>A0AAE0D8D7_COLKA</name>
<evidence type="ECO:0000313" key="3">
    <source>
        <dbReference type="Proteomes" id="UP001281614"/>
    </source>
</evidence>
<dbReference type="EMBL" id="VYYT01000126">
    <property type="protein sequence ID" value="KAK2765857.1"/>
    <property type="molecule type" value="Genomic_DNA"/>
</dbReference>
<organism evidence="2 3">
    <name type="scientific">Colletotrichum kahawae</name>
    <name type="common">Coffee berry disease fungus</name>
    <dbReference type="NCBI Taxonomy" id="34407"/>
    <lineage>
        <taxon>Eukaryota</taxon>
        <taxon>Fungi</taxon>
        <taxon>Dikarya</taxon>
        <taxon>Ascomycota</taxon>
        <taxon>Pezizomycotina</taxon>
        <taxon>Sordariomycetes</taxon>
        <taxon>Hypocreomycetidae</taxon>
        <taxon>Glomerellales</taxon>
        <taxon>Glomerellaceae</taxon>
        <taxon>Colletotrichum</taxon>
        <taxon>Colletotrichum gloeosporioides species complex</taxon>
    </lineage>
</organism>
<keyword evidence="1" id="KW-0472">Membrane</keyword>
<gene>
    <name evidence="2" type="ORF">CKAH01_15537</name>
</gene>
<comment type="caution">
    <text evidence="2">The sequence shown here is derived from an EMBL/GenBank/DDBJ whole genome shotgun (WGS) entry which is preliminary data.</text>
</comment>
<feature type="transmembrane region" description="Helical" evidence="1">
    <location>
        <begin position="192"/>
        <end position="212"/>
    </location>
</feature>
<proteinExistence type="predicted"/>
<dbReference type="Proteomes" id="UP001281614">
    <property type="component" value="Unassembled WGS sequence"/>
</dbReference>
<protein>
    <submittedName>
        <fullName evidence="2">Uncharacterized protein</fullName>
    </submittedName>
</protein>
<keyword evidence="1" id="KW-1133">Transmembrane helix</keyword>
<dbReference type="AlphaFoldDB" id="A0AAE0D8D7"/>